<dbReference type="InterPro" id="IPR009100">
    <property type="entry name" value="AcylCoA_DH/oxidase_NM_dom_sf"/>
</dbReference>
<dbReference type="SUPFAM" id="SSF47203">
    <property type="entry name" value="Acyl-CoA dehydrogenase C-terminal domain-like"/>
    <property type="match status" value="1"/>
</dbReference>
<keyword evidence="3" id="KW-0285">Flavoprotein</keyword>
<evidence type="ECO:0000256" key="3">
    <source>
        <dbReference type="ARBA" id="ARBA00022630"/>
    </source>
</evidence>
<evidence type="ECO:0000313" key="10">
    <source>
        <dbReference type="Proteomes" id="UP000320225"/>
    </source>
</evidence>
<evidence type="ECO:0000256" key="4">
    <source>
        <dbReference type="ARBA" id="ARBA00022827"/>
    </source>
</evidence>
<proteinExistence type="inferred from homology"/>
<dbReference type="InterPro" id="IPR009075">
    <property type="entry name" value="AcylCo_DH/oxidase_C"/>
</dbReference>
<dbReference type="GO" id="GO:0050660">
    <property type="term" value="F:flavin adenine dinucleotide binding"/>
    <property type="evidence" value="ECO:0007669"/>
    <property type="project" value="InterPro"/>
</dbReference>
<dbReference type="Gene3D" id="1.10.540.10">
    <property type="entry name" value="Acyl-CoA dehydrogenase/oxidase, N-terminal domain"/>
    <property type="match status" value="1"/>
</dbReference>
<reference evidence="9 10" key="1">
    <citation type="submission" date="2019-07" db="EMBL/GenBank/DDBJ databases">
        <title>Tepidimonas sediminis YIM 72259 draft genome.</title>
        <authorList>
            <person name="Da Costa M.S."/>
            <person name="Froufe H.J.C."/>
            <person name="Egas C."/>
            <person name="Albuquerque L."/>
        </authorList>
    </citation>
    <scope>NUCLEOTIDE SEQUENCE [LARGE SCALE GENOMIC DNA]</scope>
    <source>
        <strain evidence="9 10">YIM 72259</strain>
    </source>
</reference>
<sequence length="378" mass="40187">MDFDFTDEQRQLRDAVQRWAERSHPFERRRATLAAGGFDAATWAELTALGLPGLTVPEAHGGMALGMVAAMVVHEVLGAALLPEPLAQVHIASAVLQRHAAPALQAAWLPRLATGELVALAHVERHARHRPEAATTTARATAEGWRLQGTKHAVPAGDRAAAWLVPARTPAGLALFLVERGAPGVSLTPHTTLDGSRAAELALQDTPATLVADDGAAALAWAVDIGIALACAEGVGVMERALALTVQYLNTRRQFGVPIASFQALRHRAADMKLQLELARGMSWYATLRLEAPPAPRRQALARAKVQLGQAMRFVGQQAVQLHGGIGVTDEAEISHCLRRLTQLELTFGDTLHHLGEVAARMTDDAGVAMEGGQPSPA</sequence>
<dbReference type="Gene3D" id="1.20.140.10">
    <property type="entry name" value="Butyryl-CoA Dehydrogenase, subunit A, domain 3"/>
    <property type="match status" value="1"/>
</dbReference>
<dbReference type="InterPro" id="IPR036250">
    <property type="entry name" value="AcylCo_DH-like_C"/>
</dbReference>
<feature type="domain" description="Acyl-CoA dehydrogenase/oxidase N-terminal" evidence="8">
    <location>
        <begin position="6"/>
        <end position="116"/>
    </location>
</feature>
<dbReference type="InterPro" id="IPR013786">
    <property type="entry name" value="AcylCoA_DH/ox_N"/>
</dbReference>
<comment type="cofactor">
    <cofactor evidence="1">
        <name>FAD</name>
        <dbReference type="ChEBI" id="CHEBI:57692"/>
    </cofactor>
</comment>
<dbReference type="Gene3D" id="2.40.110.10">
    <property type="entry name" value="Butyryl-CoA Dehydrogenase, subunit A, domain 2"/>
    <property type="match status" value="1"/>
</dbReference>
<dbReference type="Pfam" id="PF02770">
    <property type="entry name" value="Acyl-CoA_dh_M"/>
    <property type="match status" value="1"/>
</dbReference>
<dbReference type="Pfam" id="PF00441">
    <property type="entry name" value="Acyl-CoA_dh_1"/>
    <property type="match status" value="1"/>
</dbReference>
<dbReference type="InterPro" id="IPR006091">
    <property type="entry name" value="Acyl-CoA_Oxase/DH_mid-dom"/>
</dbReference>
<dbReference type="InterPro" id="IPR037069">
    <property type="entry name" value="AcylCoA_DH/ox_N_sf"/>
</dbReference>
<accession>A0A554WN84</accession>
<comment type="caution">
    <text evidence="9">The sequence shown here is derived from an EMBL/GenBank/DDBJ whole genome shotgun (WGS) entry which is preliminary data.</text>
</comment>
<dbReference type="PANTHER" id="PTHR43884:SF20">
    <property type="entry name" value="ACYL-COA DEHYDROGENASE FADE28"/>
    <property type="match status" value="1"/>
</dbReference>
<evidence type="ECO:0000256" key="1">
    <source>
        <dbReference type="ARBA" id="ARBA00001974"/>
    </source>
</evidence>
<comment type="similarity">
    <text evidence="2">Belongs to the acyl-CoA dehydrogenase family.</text>
</comment>
<dbReference type="RefSeq" id="WP_143895454.1">
    <property type="nucleotide sequence ID" value="NZ_VJND01000009.1"/>
</dbReference>
<dbReference type="EMBL" id="VJND01000009">
    <property type="protein sequence ID" value="TSE25032.1"/>
    <property type="molecule type" value="Genomic_DNA"/>
</dbReference>
<dbReference type="GO" id="GO:0043958">
    <property type="term" value="F:acryloyl-CoA reductase (NADH) activity"/>
    <property type="evidence" value="ECO:0007669"/>
    <property type="project" value="UniProtKB-EC"/>
</dbReference>
<dbReference type="Proteomes" id="UP000320225">
    <property type="component" value="Unassembled WGS sequence"/>
</dbReference>
<dbReference type="Pfam" id="PF02771">
    <property type="entry name" value="Acyl-CoA_dh_N"/>
    <property type="match status" value="1"/>
</dbReference>
<dbReference type="SUPFAM" id="SSF56645">
    <property type="entry name" value="Acyl-CoA dehydrogenase NM domain-like"/>
    <property type="match status" value="1"/>
</dbReference>
<dbReference type="InterPro" id="IPR046373">
    <property type="entry name" value="Acyl-CoA_Oxase/DH_mid-dom_sf"/>
</dbReference>
<keyword evidence="4" id="KW-0274">FAD</keyword>
<evidence type="ECO:0000259" key="8">
    <source>
        <dbReference type="Pfam" id="PF02771"/>
    </source>
</evidence>
<protein>
    <submittedName>
        <fullName evidence="9">Acryloyl-CoA reductase (NADH)</fullName>
        <ecNumber evidence="9">1.3.1.95</ecNumber>
    </submittedName>
</protein>
<feature type="domain" description="Acyl-CoA oxidase/dehydrogenase middle" evidence="7">
    <location>
        <begin position="124"/>
        <end position="201"/>
    </location>
</feature>
<feature type="domain" description="Acyl-CoA dehydrogenase/oxidase C-terminal" evidence="6">
    <location>
        <begin position="214"/>
        <end position="362"/>
    </location>
</feature>
<evidence type="ECO:0000313" key="9">
    <source>
        <dbReference type="EMBL" id="TSE25032.1"/>
    </source>
</evidence>
<dbReference type="AlphaFoldDB" id="A0A554WN84"/>
<dbReference type="CDD" id="cd00567">
    <property type="entry name" value="ACAD"/>
    <property type="match status" value="1"/>
</dbReference>
<dbReference type="EC" id="1.3.1.95" evidence="9"/>
<keyword evidence="5 9" id="KW-0560">Oxidoreductase</keyword>
<keyword evidence="10" id="KW-1185">Reference proteome</keyword>
<name>A0A554WN84_9BURK</name>
<gene>
    <name evidence="9" type="primary">acrC</name>
    <name evidence="9" type="ORF">Tsedi_01601</name>
</gene>
<evidence type="ECO:0000259" key="6">
    <source>
        <dbReference type="Pfam" id="PF00441"/>
    </source>
</evidence>
<dbReference type="OrthoDB" id="9770681at2"/>
<organism evidence="9 10">
    <name type="scientific">Tepidimonas sediminis</name>
    <dbReference type="NCBI Taxonomy" id="2588941"/>
    <lineage>
        <taxon>Bacteria</taxon>
        <taxon>Pseudomonadati</taxon>
        <taxon>Pseudomonadota</taxon>
        <taxon>Betaproteobacteria</taxon>
        <taxon>Burkholderiales</taxon>
        <taxon>Tepidimonas</taxon>
    </lineage>
</organism>
<dbReference type="PANTHER" id="PTHR43884">
    <property type="entry name" value="ACYL-COA DEHYDROGENASE"/>
    <property type="match status" value="1"/>
</dbReference>
<evidence type="ECO:0000259" key="7">
    <source>
        <dbReference type="Pfam" id="PF02770"/>
    </source>
</evidence>
<evidence type="ECO:0000256" key="5">
    <source>
        <dbReference type="ARBA" id="ARBA00023002"/>
    </source>
</evidence>
<dbReference type="GO" id="GO:0003995">
    <property type="term" value="F:acyl-CoA dehydrogenase activity"/>
    <property type="evidence" value="ECO:0007669"/>
    <property type="project" value="TreeGrafter"/>
</dbReference>
<evidence type="ECO:0000256" key="2">
    <source>
        <dbReference type="ARBA" id="ARBA00009347"/>
    </source>
</evidence>